<dbReference type="PANTHER" id="PTHR33175:SF2">
    <property type="entry name" value="INTEGRATION HOST FACTOR SUBUNIT ALPHA"/>
    <property type="match status" value="1"/>
</dbReference>
<feature type="region of interest" description="Disordered" evidence="4">
    <location>
        <begin position="118"/>
        <end position="174"/>
    </location>
</feature>
<evidence type="ECO:0000313" key="8">
    <source>
        <dbReference type="Proteomes" id="UP000703295"/>
    </source>
</evidence>
<organism evidence="7 8">
    <name type="scientific">Bacteroides mediterraneensis</name>
    <dbReference type="NCBI Taxonomy" id="1841856"/>
    <lineage>
        <taxon>Bacteria</taxon>
        <taxon>Pseudomonadati</taxon>
        <taxon>Bacteroidota</taxon>
        <taxon>Bacteroidia</taxon>
        <taxon>Bacteroidales</taxon>
        <taxon>Bacteroidaceae</taxon>
        <taxon>Bacteroides</taxon>
    </lineage>
</organism>
<dbReference type="SUPFAM" id="SSF47729">
    <property type="entry name" value="IHF-like DNA-binding proteins"/>
    <property type="match status" value="1"/>
</dbReference>
<dbReference type="SMART" id="SM00411">
    <property type="entry name" value="BHL"/>
    <property type="match status" value="1"/>
</dbReference>
<dbReference type="Proteomes" id="UP000703295">
    <property type="component" value="Unassembled WGS sequence"/>
</dbReference>
<name>A0ABS2ERS0_9BACE</name>
<accession>A0ABS2ERS0</accession>
<reference evidence="7 8" key="1">
    <citation type="journal article" date="2021" name="Sci. Rep.">
        <title>The distribution of antibiotic resistance genes in chicken gut microbiota commensals.</title>
        <authorList>
            <person name="Juricova H."/>
            <person name="Matiasovicova J."/>
            <person name="Kubasova T."/>
            <person name="Cejkova D."/>
            <person name="Rychlik I."/>
        </authorList>
    </citation>
    <scope>NUCLEOTIDE SEQUENCE [LARGE SCALE GENOMIC DNA]</scope>
    <source>
        <strain evidence="7 8">An801</strain>
    </source>
</reference>
<evidence type="ECO:0000256" key="4">
    <source>
        <dbReference type="SAM" id="MobiDB-lite"/>
    </source>
</evidence>
<dbReference type="Gene3D" id="4.10.520.10">
    <property type="entry name" value="IHF-like DNA-binding proteins"/>
    <property type="match status" value="1"/>
</dbReference>
<feature type="transmembrane region" description="Helical" evidence="5">
    <location>
        <begin position="200"/>
        <end position="221"/>
    </location>
</feature>
<dbReference type="GO" id="GO:0003677">
    <property type="term" value="F:DNA binding"/>
    <property type="evidence" value="ECO:0007669"/>
    <property type="project" value="UniProtKB-KW"/>
</dbReference>
<gene>
    <name evidence="7" type="ORF">H6A31_00880</name>
</gene>
<feature type="compositionally biased region" description="Acidic residues" evidence="4">
    <location>
        <begin position="122"/>
        <end position="136"/>
    </location>
</feature>
<evidence type="ECO:0000256" key="5">
    <source>
        <dbReference type="SAM" id="Phobius"/>
    </source>
</evidence>
<dbReference type="RefSeq" id="WP_204473804.1">
    <property type="nucleotide sequence ID" value="NZ_JACJJW010000002.1"/>
</dbReference>
<dbReference type="InterPro" id="IPR010992">
    <property type="entry name" value="IHF-like_DNA-bd_dom_sf"/>
</dbReference>
<evidence type="ECO:0000256" key="3">
    <source>
        <dbReference type="RuleBase" id="RU003939"/>
    </source>
</evidence>
<evidence type="ECO:0000256" key="1">
    <source>
        <dbReference type="ARBA" id="ARBA00010529"/>
    </source>
</evidence>
<dbReference type="InterPro" id="IPR018392">
    <property type="entry name" value="LysM"/>
</dbReference>
<dbReference type="InterPro" id="IPR036779">
    <property type="entry name" value="LysM_dom_sf"/>
</dbReference>
<evidence type="ECO:0000256" key="2">
    <source>
        <dbReference type="ARBA" id="ARBA00023125"/>
    </source>
</evidence>
<dbReference type="InterPro" id="IPR000119">
    <property type="entry name" value="Hist_DNA-bd"/>
</dbReference>
<protein>
    <submittedName>
        <fullName evidence="7">HU family DNA-binding protein</fullName>
    </submittedName>
</protein>
<dbReference type="Pfam" id="PF00216">
    <property type="entry name" value="Bac_DNA_binding"/>
    <property type="match status" value="1"/>
</dbReference>
<dbReference type="PANTHER" id="PTHR33175">
    <property type="entry name" value="DNA-BINDING PROTEIN HU"/>
    <property type="match status" value="1"/>
</dbReference>
<evidence type="ECO:0000313" key="7">
    <source>
        <dbReference type="EMBL" id="MBM6757258.1"/>
    </source>
</evidence>
<keyword evidence="5" id="KW-1133">Transmembrane helix</keyword>
<keyword evidence="8" id="KW-1185">Reference proteome</keyword>
<dbReference type="SMART" id="SM00257">
    <property type="entry name" value="LysM"/>
    <property type="match status" value="1"/>
</dbReference>
<comment type="caution">
    <text evidence="7">The sequence shown here is derived from an EMBL/GenBank/DDBJ whole genome shotgun (WGS) entry which is preliminary data.</text>
</comment>
<keyword evidence="5" id="KW-0472">Membrane</keyword>
<feature type="domain" description="LysM" evidence="6">
    <location>
        <begin position="319"/>
        <end position="368"/>
    </location>
</feature>
<sequence length="375" mass="41822">MNEKITLQELVELFAQKCQLNEADAELFVKEFLSLIEEALTRDKYVKVKGLGTFKLINIEARKSVDVNTGEAIEIKGHTRVSFIPEAGLRDLINKPFAHFQSVLLKDEVHFADLPEEGVLPEGEEEESESDTDTTETDVVSSSIEQQPEASCPEVAATPSVEEKEKPAEAADTETLVQEMDIPEADAAVPERETERHIPWCMIASILLVGIFIGGLITWALTSGRRYVPEEVVEYLMRQEQQQKVAPVVPDSSKVADTLTVKVDSSQIERGQRPDTVKQEQKVVTATPVQTEKNETKAVVPKQETLADTVEYQITGTQTSYTLRPGESLVRVALKFYGNKKLWPYLVKHNKSIIKNPDNVPVGTTIQIPQLTPKK</sequence>
<proteinExistence type="inferred from homology"/>
<evidence type="ECO:0000259" key="6">
    <source>
        <dbReference type="PROSITE" id="PS51782"/>
    </source>
</evidence>
<keyword evidence="5" id="KW-0812">Transmembrane</keyword>
<dbReference type="PROSITE" id="PS51782">
    <property type="entry name" value="LYSM"/>
    <property type="match status" value="1"/>
</dbReference>
<dbReference type="EMBL" id="JACJJW010000002">
    <property type="protein sequence ID" value="MBM6757258.1"/>
    <property type="molecule type" value="Genomic_DNA"/>
</dbReference>
<dbReference type="Gene3D" id="3.10.350.10">
    <property type="entry name" value="LysM domain"/>
    <property type="match status" value="1"/>
</dbReference>
<comment type="similarity">
    <text evidence="1 3">Belongs to the bacterial histone-like protein family.</text>
</comment>
<keyword evidence="2 7" id="KW-0238">DNA-binding</keyword>